<sequence>MLLWGFSPLNASFCSLTFSFTSPTTSGRGVKDTPAIGMILELQDLDRVWIKDSDEGRNSSNRHPRGRSEITFDHHGSKDELENIWELLDWWLCSRCDELPSFREVVIGLRQLKGDSST</sequence>
<name>A0ACD3ASS6_9AGAR</name>
<evidence type="ECO:0000313" key="2">
    <source>
        <dbReference type="Proteomes" id="UP000308600"/>
    </source>
</evidence>
<evidence type="ECO:0000313" key="1">
    <source>
        <dbReference type="EMBL" id="TFK68299.1"/>
    </source>
</evidence>
<reference evidence="1 2" key="1">
    <citation type="journal article" date="2019" name="Nat. Ecol. Evol.">
        <title>Megaphylogeny resolves global patterns of mushroom evolution.</title>
        <authorList>
            <person name="Varga T."/>
            <person name="Krizsan K."/>
            <person name="Foldi C."/>
            <person name="Dima B."/>
            <person name="Sanchez-Garcia M."/>
            <person name="Sanchez-Ramirez S."/>
            <person name="Szollosi G.J."/>
            <person name="Szarkandi J.G."/>
            <person name="Papp V."/>
            <person name="Albert L."/>
            <person name="Andreopoulos W."/>
            <person name="Angelini C."/>
            <person name="Antonin V."/>
            <person name="Barry K.W."/>
            <person name="Bougher N.L."/>
            <person name="Buchanan P."/>
            <person name="Buyck B."/>
            <person name="Bense V."/>
            <person name="Catcheside P."/>
            <person name="Chovatia M."/>
            <person name="Cooper J."/>
            <person name="Damon W."/>
            <person name="Desjardin D."/>
            <person name="Finy P."/>
            <person name="Geml J."/>
            <person name="Haridas S."/>
            <person name="Hughes K."/>
            <person name="Justo A."/>
            <person name="Karasinski D."/>
            <person name="Kautmanova I."/>
            <person name="Kiss B."/>
            <person name="Kocsube S."/>
            <person name="Kotiranta H."/>
            <person name="LaButti K.M."/>
            <person name="Lechner B.E."/>
            <person name="Liimatainen K."/>
            <person name="Lipzen A."/>
            <person name="Lukacs Z."/>
            <person name="Mihaltcheva S."/>
            <person name="Morgado L.N."/>
            <person name="Niskanen T."/>
            <person name="Noordeloos M.E."/>
            <person name="Ohm R.A."/>
            <person name="Ortiz-Santana B."/>
            <person name="Ovrebo C."/>
            <person name="Racz N."/>
            <person name="Riley R."/>
            <person name="Savchenko A."/>
            <person name="Shiryaev A."/>
            <person name="Soop K."/>
            <person name="Spirin V."/>
            <person name="Szebenyi C."/>
            <person name="Tomsovsky M."/>
            <person name="Tulloss R.E."/>
            <person name="Uehling J."/>
            <person name="Grigoriev I.V."/>
            <person name="Vagvolgyi C."/>
            <person name="Papp T."/>
            <person name="Martin F.M."/>
            <person name="Miettinen O."/>
            <person name="Hibbett D.S."/>
            <person name="Nagy L.G."/>
        </authorList>
    </citation>
    <scope>NUCLEOTIDE SEQUENCE [LARGE SCALE GENOMIC DNA]</scope>
    <source>
        <strain evidence="1 2">NL-1719</strain>
    </source>
</reference>
<proteinExistence type="predicted"/>
<dbReference type="EMBL" id="ML208355">
    <property type="protein sequence ID" value="TFK68299.1"/>
    <property type="molecule type" value="Genomic_DNA"/>
</dbReference>
<dbReference type="Proteomes" id="UP000308600">
    <property type="component" value="Unassembled WGS sequence"/>
</dbReference>
<keyword evidence="2" id="KW-1185">Reference proteome</keyword>
<accession>A0ACD3ASS6</accession>
<protein>
    <submittedName>
        <fullName evidence="1">Uncharacterized protein</fullName>
    </submittedName>
</protein>
<gene>
    <name evidence="1" type="ORF">BDN72DRAFT_841986</name>
</gene>
<organism evidence="1 2">
    <name type="scientific">Pluteus cervinus</name>
    <dbReference type="NCBI Taxonomy" id="181527"/>
    <lineage>
        <taxon>Eukaryota</taxon>
        <taxon>Fungi</taxon>
        <taxon>Dikarya</taxon>
        <taxon>Basidiomycota</taxon>
        <taxon>Agaricomycotina</taxon>
        <taxon>Agaricomycetes</taxon>
        <taxon>Agaricomycetidae</taxon>
        <taxon>Agaricales</taxon>
        <taxon>Pluteineae</taxon>
        <taxon>Pluteaceae</taxon>
        <taxon>Pluteus</taxon>
    </lineage>
</organism>